<feature type="domain" description="DUF5067" evidence="2">
    <location>
        <begin position="171"/>
        <end position="288"/>
    </location>
</feature>
<evidence type="ECO:0000313" key="3">
    <source>
        <dbReference type="EMBL" id="ALS02578.1"/>
    </source>
</evidence>
<evidence type="ECO:0000313" key="6">
    <source>
        <dbReference type="Proteomes" id="UP000183039"/>
    </source>
</evidence>
<dbReference type="RefSeq" id="WP_071876104.1">
    <property type="nucleotide sequence ID" value="NZ_JXLC01000001.1"/>
</dbReference>
<keyword evidence="5" id="KW-1185">Reference proteome</keyword>
<dbReference type="Pfam" id="PF16729">
    <property type="entry name" value="DUF5067"/>
    <property type="match status" value="1"/>
</dbReference>
<proteinExistence type="predicted"/>
<accession>A0A0S3KEB7</accession>
<reference evidence="4 6" key="1">
    <citation type="submission" date="2014-12" db="EMBL/GenBank/DDBJ databases">
        <title>Draft genome sequences of 29 type strains of Enterococci.</title>
        <authorList>
            <person name="Zhong Z."/>
            <person name="Sun Z."/>
            <person name="Liu W."/>
            <person name="Zhang W."/>
            <person name="Zhang H."/>
        </authorList>
    </citation>
    <scope>NUCLEOTIDE SEQUENCE [LARGE SCALE GENOMIC DNA]</scope>
    <source>
        <strain evidence="4 6">DSM 22801</strain>
    </source>
</reference>
<dbReference type="EMBL" id="CP013614">
    <property type="protein sequence ID" value="ALS02578.1"/>
    <property type="molecule type" value="Genomic_DNA"/>
</dbReference>
<reference evidence="3 5" key="2">
    <citation type="submission" date="2015-12" db="EMBL/GenBank/DDBJ databases">
        <authorList>
            <person name="Lauer A."/>
            <person name="Humrighouse B."/>
            <person name="Loparev V."/>
            <person name="Shewmaker P.L."/>
            <person name="Whitney A.M."/>
            <person name="McLaughlin R.W."/>
        </authorList>
    </citation>
    <scope>NUCLEOTIDE SEQUENCE [LARGE SCALE GENOMIC DNA]</scope>
    <source>
        <strain evidence="3 5">LMG 23085</strain>
    </source>
</reference>
<evidence type="ECO:0000313" key="4">
    <source>
        <dbReference type="EMBL" id="OJG93500.1"/>
    </source>
</evidence>
<dbReference type="AlphaFoldDB" id="A0A0S3KEB7"/>
<evidence type="ECO:0000313" key="5">
    <source>
        <dbReference type="Proteomes" id="UP000065511"/>
    </source>
</evidence>
<dbReference type="InterPro" id="IPR029050">
    <property type="entry name" value="Immunoprotect_excell_Ig-like"/>
</dbReference>
<dbReference type="Gene3D" id="2.60.40.1240">
    <property type="match status" value="1"/>
</dbReference>
<gene>
    <name evidence="3" type="ORF">ATZ33_14690</name>
    <name evidence="4" type="ORF">RV15_GL000102</name>
</gene>
<protein>
    <recommendedName>
        <fullName evidence="2">DUF5067 domain-containing protein</fullName>
    </recommendedName>
</protein>
<dbReference type="PROSITE" id="PS51257">
    <property type="entry name" value="PROKAR_LIPOPROTEIN"/>
    <property type="match status" value="1"/>
</dbReference>
<evidence type="ECO:0000259" key="2">
    <source>
        <dbReference type="Pfam" id="PF16729"/>
    </source>
</evidence>
<dbReference type="EMBL" id="JXLC01000001">
    <property type="protein sequence ID" value="OJG93500.1"/>
    <property type="molecule type" value="Genomic_DNA"/>
</dbReference>
<dbReference type="KEGG" id="ess:ATZ33_14690"/>
<dbReference type="InterPro" id="IPR031989">
    <property type="entry name" value="DUF5067"/>
</dbReference>
<dbReference type="OrthoDB" id="2181477at2"/>
<dbReference type="Proteomes" id="UP000183039">
    <property type="component" value="Unassembled WGS sequence"/>
</dbReference>
<evidence type="ECO:0000256" key="1">
    <source>
        <dbReference type="ARBA" id="ARBA00022729"/>
    </source>
</evidence>
<name>A0A0S3KEB7_9ENTE</name>
<keyword evidence="1" id="KW-0732">Signal</keyword>
<dbReference type="Proteomes" id="UP000065511">
    <property type="component" value="Chromosome"/>
</dbReference>
<sequence length="314" mass="36091">MKKKIIAVALGVLMIATGCTKPSLEKAKEHFSDQEFNYSFQLPQGWRTQEDYQNLYNPAAVFGAEDQNSKSYMFIRTRKNSEIDHEKQIEQELKENYELDDLEVETFKSNERSVLLYKFQGLYNHEEVSIHDFYVVLNQRMVEFTFYSPANSNDTKQVELFKQSVTTLNEEKRTEAKTSESMEENTDLKIENDAVSFTLTGYKMITGTEEKRLLIIRYLFLNKQTEPSMPNIWNSLVTAKQDGQDLTVSSITESAEVSDLSYLLQVGKTAIGKDDLVETAVVYELVDSSMSDISFIFDQATFKDQAPIILPIKE</sequence>
<organism evidence="4 6">
    <name type="scientific">Enterococcus silesiacus</name>
    <dbReference type="NCBI Taxonomy" id="332949"/>
    <lineage>
        <taxon>Bacteria</taxon>
        <taxon>Bacillati</taxon>
        <taxon>Bacillota</taxon>
        <taxon>Bacilli</taxon>
        <taxon>Lactobacillales</taxon>
        <taxon>Enterococcaceae</taxon>
        <taxon>Enterococcus</taxon>
    </lineage>
</organism>